<feature type="region of interest" description="Disordered" evidence="1">
    <location>
        <begin position="21"/>
        <end position="61"/>
    </location>
</feature>
<feature type="compositionally biased region" description="Basic and acidic residues" evidence="1">
    <location>
        <begin position="40"/>
        <end position="61"/>
    </location>
</feature>
<evidence type="ECO:0000313" key="2">
    <source>
        <dbReference type="EMBL" id="KYN19791.1"/>
    </source>
</evidence>
<protein>
    <submittedName>
        <fullName evidence="2">Uncharacterized protein</fullName>
    </submittedName>
</protein>
<evidence type="ECO:0000313" key="3">
    <source>
        <dbReference type="Proteomes" id="UP000078492"/>
    </source>
</evidence>
<gene>
    <name evidence="2" type="ORF">ALC57_07836</name>
</gene>
<name>A0A195E3Y3_9HYME</name>
<reference evidence="2 3" key="1">
    <citation type="submission" date="2015-09" db="EMBL/GenBank/DDBJ databases">
        <title>Trachymyrmex cornetzi WGS genome.</title>
        <authorList>
            <person name="Nygaard S."/>
            <person name="Hu H."/>
            <person name="Boomsma J."/>
            <person name="Zhang G."/>
        </authorList>
    </citation>
    <scope>NUCLEOTIDE SEQUENCE [LARGE SCALE GENOMIC DNA]</scope>
    <source>
        <strain evidence="2">Tcor2-1</strain>
        <tissue evidence="2">Whole body</tissue>
    </source>
</reference>
<proteinExistence type="predicted"/>
<sequence>MRGERSGCLVVAAAPRAFHPRAASGIGSMPDHVAKRAKNASREEHEQRQRAQVRGAEKPKT</sequence>
<accession>A0A195E3Y3</accession>
<dbReference type="EMBL" id="KQ979685">
    <property type="protein sequence ID" value="KYN19791.1"/>
    <property type="molecule type" value="Genomic_DNA"/>
</dbReference>
<evidence type="ECO:0000256" key="1">
    <source>
        <dbReference type="SAM" id="MobiDB-lite"/>
    </source>
</evidence>
<keyword evidence="3" id="KW-1185">Reference proteome</keyword>
<organism evidence="2 3">
    <name type="scientific">Trachymyrmex cornetzi</name>
    <dbReference type="NCBI Taxonomy" id="471704"/>
    <lineage>
        <taxon>Eukaryota</taxon>
        <taxon>Metazoa</taxon>
        <taxon>Ecdysozoa</taxon>
        <taxon>Arthropoda</taxon>
        <taxon>Hexapoda</taxon>
        <taxon>Insecta</taxon>
        <taxon>Pterygota</taxon>
        <taxon>Neoptera</taxon>
        <taxon>Endopterygota</taxon>
        <taxon>Hymenoptera</taxon>
        <taxon>Apocrita</taxon>
        <taxon>Aculeata</taxon>
        <taxon>Formicoidea</taxon>
        <taxon>Formicidae</taxon>
        <taxon>Myrmicinae</taxon>
        <taxon>Trachymyrmex</taxon>
    </lineage>
</organism>
<dbReference type="Proteomes" id="UP000078492">
    <property type="component" value="Unassembled WGS sequence"/>
</dbReference>
<dbReference type="AlphaFoldDB" id="A0A195E3Y3"/>